<gene>
    <name evidence="1" type="ORF">L6164_028030</name>
</gene>
<proteinExistence type="predicted"/>
<sequence>MGRKYKEPEPTVGNRLILLLVCLVSCGLVYAFVSAVHITNQRPSALKLESLALDEDRATTIEIFEADNRGCCRGIENLELWGAAVKWGSEFKFNNSEGCCNACKSMCTGKDGPCLCDTWVFCGNRRTCGSKFGECWLKKQKDNLAPGRQEAGEVVSWTSGLIYGKGEGIVGMETEYGTLHIKLFPDCAPHSVAYILGLLALHHCAGCHFYRSEGRGQSWDSAGNHINNAAFGPPFALIQGMLEAQGTTFKEIPEEDCPTIRRGSVAWIGSGPAFFISLANHVEWGRAYTVFGSVLPEDMDIAERIATLPTKSDVWNNVKVSVLEKPVPLSIQRIKKRQDI</sequence>
<organism evidence="1 2">
    <name type="scientific">Bauhinia variegata</name>
    <name type="common">Purple orchid tree</name>
    <name type="synonym">Phanera variegata</name>
    <dbReference type="NCBI Taxonomy" id="167791"/>
    <lineage>
        <taxon>Eukaryota</taxon>
        <taxon>Viridiplantae</taxon>
        <taxon>Streptophyta</taxon>
        <taxon>Embryophyta</taxon>
        <taxon>Tracheophyta</taxon>
        <taxon>Spermatophyta</taxon>
        <taxon>Magnoliopsida</taxon>
        <taxon>eudicotyledons</taxon>
        <taxon>Gunneridae</taxon>
        <taxon>Pentapetalae</taxon>
        <taxon>rosids</taxon>
        <taxon>fabids</taxon>
        <taxon>Fabales</taxon>
        <taxon>Fabaceae</taxon>
        <taxon>Cercidoideae</taxon>
        <taxon>Cercideae</taxon>
        <taxon>Bauhiniinae</taxon>
        <taxon>Bauhinia</taxon>
    </lineage>
</organism>
<accession>A0ACB9LUZ2</accession>
<dbReference type="EMBL" id="CM039436">
    <property type="protein sequence ID" value="KAI4315195.1"/>
    <property type="molecule type" value="Genomic_DNA"/>
</dbReference>
<dbReference type="Proteomes" id="UP000828941">
    <property type="component" value="Chromosome 11"/>
</dbReference>
<reference evidence="1 2" key="1">
    <citation type="journal article" date="2022" name="DNA Res.">
        <title>Chromosomal-level genome assembly of the orchid tree Bauhinia variegata (Leguminosae; Cercidoideae) supports the allotetraploid origin hypothesis of Bauhinia.</title>
        <authorList>
            <person name="Zhong Y."/>
            <person name="Chen Y."/>
            <person name="Zheng D."/>
            <person name="Pang J."/>
            <person name="Liu Y."/>
            <person name="Luo S."/>
            <person name="Meng S."/>
            <person name="Qian L."/>
            <person name="Wei D."/>
            <person name="Dai S."/>
            <person name="Zhou R."/>
        </authorList>
    </citation>
    <scope>NUCLEOTIDE SEQUENCE [LARGE SCALE GENOMIC DNA]</scope>
    <source>
        <strain evidence="1">BV-YZ2020</strain>
    </source>
</reference>
<evidence type="ECO:0000313" key="1">
    <source>
        <dbReference type="EMBL" id="KAI4315195.1"/>
    </source>
</evidence>
<name>A0ACB9LUZ2_BAUVA</name>
<evidence type="ECO:0000313" key="2">
    <source>
        <dbReference type="Proteomes" id="UP000828941"/>
    </source>
</evidence>
<protein>
    <submittedName>
        <fullName evidence="1">Uncharacterized protein</fullName>
    </submittedName>
</protein>
<comment type="caution">
    <text evidence="1">The sequence shown here is derived from an EMBL/GenBank/DDBJ whole genome shotgun (WGS) entry which is preliminary data.</text>
</comment>
<keyword evidence="2" id="KW-1185">Reference proteome</keyword>